<evidence type="ECO:0000313" key="1">
    <source>
        <dbReference type="EMBL" id="OQE22645.1"/>
    </source>
</evidence>
<dbReference type="EMBL" id="MLKD01000010">
    <property type="protein sequence ID" value="OQE22645.1"/>
    <property type="molecule type" value="Genomic_DNA"/>
</dbReference>
<reference evidence="2" key="1">
    <citation type="journal article" date="2017" name="Nat. Microbiol.">
        <title>Global analysis of biosynthetic gene clusters reveals vast potential of secondary metabolite production in Penicillium species.</title>
        <authorList>
            <person name="Nielsen J.C."/>
            <person name="Grijseels S."/>
            <person name="Prigent S."/>
            <person name="Ji B."/>
            <person name="Dainat J."/>
            <person name="Nielsen K.F."/>
            <person name="Frisvad J.C."/>
            <person name="Workman M."/>
            <person name="Nielsen J."/>
        </authorList>
    </citation>
    <scope>NUCLEOTIDE SEQUENCE [LARGE SCALE GENOMIC DNA]</scope>
    <source>
        <strain evidence="2">IBT 24891</strain>
    </source>
</reference>
<dbReference type="OrthoDB" id="2993351at2759"/>
<dbReference type="PANTHER" id="PTHR40780:SF2">
    <property type="entry name" value="DUF3669 DOMAIN-CONTAINING PROTEIN"/>
    <property type="match status" value="1"/>
</dbReference>
<sequence length="412" mass="47052">MAQLNGNGNGRPNGRHYPHENGLFGLVWYPSTFDNMPDFVTLACTLDPGAVVQTYSSFALLQDQHVSHPDLQLVKHIRSGRQGTVFEHISKPYVIKKENPTWVEKGTEFTIRREYFDNLVPAAAAFTRFRKVVKTMIRVPTPLGFVSDTDTQFWDDVLPKLPLEHRTRGNVILMEHILPLAKVTRKALFSFVYGRRNLTSGQVNDLVNDPNNKQCLIHPYLGMDDNDVVDIPEFHLSFEWLRKVGMEMLQLSVYLGRAYAILHWGAGIDGRGVKLVLGTRCVEGEDNIRGFQNRSTELYFIDFGECTQVNLAEDEYLGVYDVYIKAMLSETNALIIPPISRRPGYFGGFRDAYCETSQFILQRKDLQDKFNGYDFMNRYRNAYPDSDQLHLPGNAFRSLLASAVEEPRLPID</sequence>
<comment type="caution">
    <text evidence="1">The sequence shown here is derived from an EMBL/GenBank/DDBJ whole genome shotgun (WGS) entry which is preliminary data.</text>
</comment>
<dbReference type="PANTHER" id="PTHR40780">
    <property type="entry name" value="DUF3669 DOMAIN-CONTAINING PROTEIN"/>
    <property type="match status" value="1"/>
</dbReference>
<name>A0A1V6T8J8_9EURO</name>
<evidence type="ECO:0000313" key="2">
    <source>
        <dbReference type="Proteomes" id="UP000191285"/>
    </source>
</evidence>
<proteinExistence type="predicted"/>
<accession>A0A1V6T8J8</accession>
<gene>
    <name evidence="1" type="ORF">PENSTE_c010G01338</name>
</gene>
<protein>
    <recommendedName>
        <fullName evidence="3">DUF3669 domain-containing protein</fullName>
    </recommendedName>
</protein>
<keyword evidence="2" id="KW-1185">Reference proteome</keyword>
<organism evidence="1 2">
    <name type="scientific">Penicillium steckii</name>
    <dbReference type="NCBI Taxonomy" id="303698"/>
    <lineage>
        <taxon>Eukaryota</taxon>
        <taxon>Fungi</taxon>
        <taxon>Dikarya</taxon>
        <taxon>Ascomycota</taxon>
        <taxon>Pezizomycotina</taxon>
        <taxon>Eurotiomycetes</taxon>
        <taxon>Eurotiomycetidae</taxon>
        <taxon>Eurotiales</taxon>
        <taxon>Aspergillaceae</taxon>
        <taxon>Penicillium</taxon>
    </lineage>
</organism>
<evidence type="ECO:0008006" key="3">
    <source>
        <dbReference type="Google" id="ProtNLM"/>
    </source>
</evidence>
<dbReference type="Proteomes" id="UP000191285">
    <property type="component" value="Unassembled WGS sequence"/>
</dbReference>
<dbReference type="AlphaFoldDB" id="A0A1V6T8J8"/>